<dbReference type="AlphaFoldDB" id="A0A4S4D4F4"/>
<dbReference type="STRING" id="542762.A0A4S4D4F4"/>
<protein>
    <submittedName>
        <fullName evidence="2">Uncharacterized protein</fullName>
    </submittedName>
</protein>
<dbReference type="Proteomes" id="UP000306102">
    <property type="component" value="Unassembled WGS sequence"/>
</dbReference>
<comment type="caution">
    <text evidence="2">The sequence shown here is derived from an EMBL/GenBank/DDBJ whole genome shotgun (WGS) entry which is preliminary data.</text>
</comment>
<reference evidence="2 3" key="1">
    <citation type="journal article" date="2018" name="Proc. Natl. Acad. Sci. U.S.A.">
        <title>Draft genome sequence of Camellia sinensis var. sinensis provides insights into the evolution of the tea genome and tea quality.</title>
        <authorList>
            <person name="Wei C."/>
            <person name="Yang H."/>
            <person name="Wang S."/>
            <person name="Zhao J."/>
            <person name="Liu C."/>
            <person name="Gao L."/>
            <person name="Xia E."/>
            <person name="Lu Y."/>
            <person name="Tai Y."/>
            <person name="She G."/>
            <person name="Sun J."/>
            <person name="Cao H."/>
            <person name="Tong W."/>
            <person name="Gao Q."/>
            <person name="Li Y."/>
            <person name="Deng W."/>
            <person name="Jiang X."/>
            <person name="Wang W."/>
            <person name="Chen Q."/>
            <person name="Zhang S."/>
            <person name="Li H."/>
            <person name="Wu J."/>
            <person name="Wang P."/>
            <person name="Li P."/>
            <person name="Shi C."/>
            <person name="Zheng F."/>
            <person name="Jian J."/>
            <person name="Huang B."/>
            <person name="Shan D."/>
            <person name="Shi M."/>
            <person name="Fang C."/>
            <person name="Yue Y."/>
            <person name="Li F."/>
            <person name="Li D."/>
            <person name="Wei S."/>
            <person name="Han B."/>
            <person name="Jiang C."/>
            <person name="Yin Y."/>
            <person name="Xia T."/>
            <person name="Zhang Z."/>
            <person name="Bennetzen J.L."/>
            <person name="Zhao S."/>
            <person name="Wan X."/>
        </authorList>
    </citation>
    <scope>NUCLEOTIDE SEQUENCE [LARGE SCALE GENOMIC DNA]</scope>
    <source>
        <strain evidence="3">cv. Shuchazao</strain>
        <tissue evidence="2">Leaf</tissue>
    </source>
</reference>
<evidence type="ECO:0000313" key="3">
    <source>
        <dbReference type="Proteomes" id="UP000306102"/>
    </source>
</evidence>
<keyword evidence="3" id="KW-1185">Reference proteome</keyword>
<gene>
    <name evidence="2" type="ORF">TEA_008139</name>
</gene>
<feature type="compositionally biased region" description="Basic and acidic residues" evidence="1">
    <location>
        <begin position="15"/>
        <end position="42"/>
    </location>
</feature>
<name>A0A4S4D4F4_CAMSN</name>
<sequence>MFAKPPIYMQVGRVGRFERTNRPRHTPERLQKAASGNRDDRLSTCPTHNLPMLEIRSSGPSLGALIAGGAAAAAAAYGAHQLSQGAHNLTHGGFYGRQGKFKRGKHGRFGKRGGKYRKWK</sequence>
<evidence type="ECO:0000313" key="2">
    <source>
        <dbReference type="EMBL" id="THF97229.1"/>
    </source>
</evidence>
<feature type="region of interest" description="Disordered" evidence="1">
    <location>
        <begin position="15"/>
        <end position="44"/>
    </location>
</feature>
<dbReference type="EMBL" id="SDRB02012603">
    <property type="protein sequence ID" value="THF97229.1"/>
    <property type="molecule type" value="Genomic_DNA"/>
</dbReference>
<evidence type="ECO:0000256" key="1">
    <source>
        <dbReference type="SAM" id="MobiDB-lite"/>
    </source>
</evidence>
<feature type="region of interest" description="Disordered" evidence="1">
    <location>
        <begin position="96"/>
        <end position="120"/>
    </location>
</feature>
<organism evidence="2 3">
    <name type="scientific">Camellia sinensis var. sinensis</name>
    <name type="common">China tea</name>
    <dbReference type="NCBI Taxonomy" id="542762"/>
    <lineage>
        <taxon>Eukaryota</taxon>
        <taxon>Viridiplantae</taxon>
        <taxon>Streptophyta</taxon>
        <taxon>Embryophyta</taxon>
        <taxon>Tracheophyta</taxon>
        <taxon>Spermatophyta</taxon>
        <taxon>Magnoliopsida</taxon>
        <taxon>eudicotyledons</taxon>
        <taxon>Gunneridae</taxon>
        <taxon>Pentapetalae</taxon>
        <taxon>asterids</taxon>
        <taxon>Ericales</taxon>
        <taxon>Theaceae</taxon>
        <taxon>Camellia</taxon>
    </lineage>
</organism>
<accession>A0A4S4D4F4</accession>
<proteinExistence type="predicted"/>
<feature type="compositionally biased region" description="Basic residues" evidence="1">
    <location>
        <begin position="99"/>
        <end position="120"/>
    </location>
</feature>